<accession>A0AAD2G8I1</accession>
<evidence type="ECO:0000313" key="2">
    <source>
        <dbReference type="EMBL" id="CAJ1966284.1"/>
    </source>
</evidence>
<keyword evidence="3" id="KW-1185">Reference proteome</keyword>
<reference evidence="2" key="1">
    <citation type="submission" date="2023-08" db="EMBL/GenBank/DDBJ databases">
        <authorList>
            <person name="Audoor S."/>
            <person name="Bilcke G."/>
        </authorList>
    </citation>
    <scope>NUCLEOTIDE SEQUENCE</scope>
</reference>
<evidence type="ECO:0000313" key="3">
    <source>
        <dbReference type="Proteomes" id="UP001295423"/>
    </source>
</evidence>
<dbReference type="Proteomes" id="UP001295423">
    <property type="component" value="Unassembled WGS sequence"/>
</dbReference>
<dbReference type="AlphaFoldDB" id="A0AAD2G8I1"/>
<sequence>MMKSRTPATQALNKLTKSQDSQSSLGTESQRAMKRMSMKRSMSSMMDMTSLLEASEEIEGFHSFPIIEWPTLDNNQDASDLCAPQIKRRCSGLPRCMKASLKLSSFTSTRGGSCGSMY</sequence>
<gene>
    <name evidence="2" type="ORF">CYCCA115_LOCUS21867</name>
</gene>
<name>A0AAD2G8I1_9STRA</name>
<feature type="region of interest" description="Disordered" evidence="1">
    <location>
        <begin position="1"/>
        <end position="45"/>
    </location>
</feature>
<evidence type="ECO:0000256" key="1">
    <source>
        <dbReference type="SAM" id="MobiDB-lite"/>
    </source>
</evidence>
<organism evidence="2 3">
    <name type="scientific">Cylindrotheca closterium</name>
    <dbReference type="NCBI Taxonomy" id="2856"/>
    <lineage>
        <taxon>Eukaryota</taxon>
        <taxon>Sar</taxon>
        <taxon>Stramenopiles</taxon>
        <taxon>Ochrophyta</taxon>
        <taxon>Bacillariophyta</taxon>
        <taxon>Bacillariophyceae</taxon>
        <taxon>Bacillariophycidae</taxon>
        <taxon>Bacillariales</taxon>
        <taxon>Bacillariaceae</taxon>
        <taxon>Cylindrotheca</taxon>
    </lineage>
</organism>
<feature type="compositionally biased region" description="Polar residues" evidence="1">
    <location>
        <begin position="1"/>
        <end position="30"/>
    </location>
</feature>
<comment type="caution">
    <text evidence="2">The sequence shown here is derived from an EMBL/GenBank/DDBJ whole genome shotgun (WGS) entry which is preliminary data.</text>
</comment>
<dbReference type="EMBL" id="CAKOGP040002269">
    <property type="protein sequence ID" value="CAJ1966284.1"/>
    <property type="molecule type" value="Genomic_DNA"/>
</dbReference>
<protein>
    <submittedName>
        <fullName evidence="2">Uncharacterized protein</fullName>
    </submittedName>
</protein>
<proteinExistence type="predicted"/>